<proteinExistence type="predicted"/>
<gene>
    <name evidence="1" type="ORF">ECRASSUSDP1_LOCUS27263</name>
</gene>
<evidence type="ECO:0000313" key="2">
    <source>
        <dbReference type="Proteomes" id="UP001295684"/>
    </source>
</evidence>
<sequence>MEKPLLPYYEFERRLRKESVGLCLRVLGEEALKSDKCYVELENVNRCLLNLHKDKFSGDKFHECRFTVSSASRILVRKFKFEPKMIKKEIQGMAERCESWDYEG</sequence>
<organism evidence="1 2">
    <name type="scientific">Euplotes crassus</name>
    <dbReference type="NCBI Taxonomy" id="5936"/>
    <lineage>
        <taxon>Eukaryota</taxon>
        <taxon>Sar</taxon>
        <taxon>Alveolata</taxon>
        <taxon>Ciliophora</taxon>
        <taxon>Intramacronucleata</taxon>
        <taxon>Spirotrichea</taxon>
        <taxon>Hypotrichia</taxon>
        <taxon>Euplotida</taxon>
        <taxon>Euplotidae</taxon>
        <taxon>Moneuplotes</taxon>
    </lineage>
</organism>
<keyword evidence="2" id="KW-1185">Reference proteome</keyword>
<reference evidence="1" key="1">
    <citation type="submission" date="2023-07" db="EMBL/GenBank/DDBJ databases">
        <authorList>
            <consortium name="AG Swart"/>
            <person name="Singh M."/>
            <person name="Singh A."/>
            <person name="Seah K."/>
            <person name="Emmerich C."/>
        </authorList>
    </citation>
    <scope>NUCLEOTIDE SEQUENCE</scope>
    <source>
        <strain evidence="1">DP1</strain>
    </source>
</reference>
<accession>A0AAD1Y7Z2</accession>
<comment type="caution">
    <text evidence="1">The sequence shown here is derived from an EMBL/GenBank/DDBJ whole genome shotgun (WGS) entry which is preliminary data.</text>
</comment>
<dbReference type="EMBL" id="CAMPGE010028126">
    <property type="protein sequence ID" value="CAI2385681.1"/>
    <property type="molecule type" value="Genomic_DNA"/>
</dbReference>
<dbReference type="Proteomes" id="UP001295684">
    <property type="component" value="Unassembled WGS sequence"/>
</dbReference>
<dbReference type="AlphaFoldDB" id="A0AAD1Y7Z2"/>
<evidence type="ECO:0000313" key="1">
    <source>
        <dbReference type="EMBL" id="CAI2385681.1"/>
    </source>
</evidence>
<protein>
    <submittedName>
        <fullName evidence="1">Uncharacterized protein</fullName>
    </submittedName>
</protein>
<name>A0AAD1Y7Z2_EUPCR</name>